<name>A0A1I7WZV5_HETBA</name>
<dbReference type="Proteomes" id="UP000095283">
    <property type="component" value="Unplaced"/>
</dbReference>
<reference evidence="2" key="1">
    <citation type="submission" date="2016-11" db="UniProtKB">
        <authorList>
            <consortium name="WormBaseParasite"/>
        </authorList>
    </citation>
    <scope>IDENTIFICATION</scope>
</reference>
<accession>A0A1I7WZV5</accession>
<sequence length="27" mass="3021">MADIDIHLCTFTTTRKSTGARYTASEM</sequence>
<protein>
    <submittedName>
        <fullName evidence="2">Flavodoxin family protein</fullName>
    </submittedName>
</protein>
<dbReference type="AlphaFoldDB" id="A0A1I7WZV5"/>
<evidence type="ECO:0000313" key="2">
    <source>
        <dbReference type="WBParaSite" id="Hba_10718"/>
    </source>
</evidence>
<dbReference type="WBParaSite" id="Hba_10718">
    <property type="protein sequence ID" value="Hba_10718"/>
    <property type="gene ID" value="Hba_10718"/>
</dbReference>
<keyword evidence="1" id="KW-1185">Reference proteome</keyword>
<proteinExistence type="predicted"/>
<organism evidence="1 2">
    <name type="scientific">Heterorhabditis bacteriophora</name>
    <name type="common">Entomopathogenic nematode worm</name>
    <dbReference type="NCBI Taxonomy" id="37862"/>
    <lineage>
        <taxon>Eukaryota</taxon>
        <taxon>Metazoa</taxon>
        <taxon>Ecdysozoa</taxon>
        <taxon>Nematoda</taxon>
        <taxon>Chromadorea</taxon>
        <taxon>Rhabditida</taxon>
        <taxon>Rhabditina</taxon>
        <taxon>Rhabditomorpha</taxon>
        <taxon>Strongyloidea</taxon>
        <taxon>Heterorhabditidae</taxon>
        <taxon>Heterorhabditis</taxon>
    </lineage>
</organism>
<evidence type="ECO:0000313" key="1">
    <source>
        <dbReference type="Proteomes" id="UP000095283"/>
    </source>
</evidence>